<keyword evidence="11" id="KW-0961">Cell wall biogenesis/degradation</keyword>
<evidence type="ECO:0000313" key="16">
    <source>
        <dbReference type="EMBL" id="AOS61083.1"/>
    </source>
</evidence>
<sequence>MELRTRLLKLLGFCALAGVLTAGVLFPVAGGVGVVSNQASNTVDSISADLVSTDPPLLTTITDSDGAEIAYLFDQYREIVEPEEISDSMKAAIIAVEDQRFYDHEGVDWQGTIRAAITNQMEGSIAQGGSTLTQQYVKNYLVHVVSNGNPAQQVKAQEQTHARKLREIRVALQLEQHLHKEEILAGYLNVVPFGNQTYGVAAAAQTYFNTTADKLTIAQAAMLAGIVNSPGSLNPGTAPEEALHRRNVVIELMAGQGLISSEAAGKAIGEPLGLAEPLGRPPNDCVGAGPNDGFFCEYVLDYLQKAGFSKDQLRRGGYTIRTTLDQEANDAAKESAMAEVPKDTPGIANVMAVVEPGKESHKVRALVANRDYGLDLDAGQTMYALPSDLTKFGAGSIYKVFTAAAALEMGMGINNELPSPQTYTSMAYINNGDGYTVNNHGDGGYPASMTLQDALAQSPNTSFVMLQERVGLEAAVGMAERLGMREGMAGVNHHGDPIDLESDEEVRNTAQGDYIVDHNMGAFTLGFTPTSVLELANVSATIVSGGMWCPPSPIEEILDRSGNVVPITEAPCEQVVDEKLADGLFVGLGKDHTDGTATTAASEAGWDRPMMGKTGTAQDYFSAGFIGATPQMAGAVLTFNDGREIQGICDSDPPALCGGGGNIFGGRIPARTWFATMTPIHEGLPVMELPPVEPRYLDGGEGEQAPDVIGMKADEARKTLEDAGYGVNEQSVDATEPEGTVVSQSPEGFAPAGETVTISVSNGNPPTEGSESASPTGPPATPSENPAPEPTQEPPATPPPTTGGPAQPPSVVQPTTAPPPTTAPQPGPPGQQPPGQPPEQQPPPTGAPPGGNPSGPP</sequence>
<dbReference type="CDD" id="cd06577">
    <property type="entry name" value="PASTA_pknB"/>
    <property type="match status" value="1"/>
</dbReference>
<feature type="region of interest" description="Disordered" evidence="14">
    <location>
        <begin position="729"/>
        <end position="857"/>
    </location>
</feature>
<evidence type="ECO:0000256" key="8">
    <source>
        <dbReference type="ARBA" id="ARBA00022960"/>
    </source>
</evidence>
<evidence type="ECO:0000256" key="4">
    <source>
        <dbReference type="ARBA" id="ARBA00022670"/>
    </source>
</evidence>
<dbReference type="GO" id="GO:0008360">
    <property type="term" value="P:regulation of cell shape"/>
    <property type="evidence" value="ECO:0007669"/>
    <property type="project" value="UniProtKB-KW"/>
</dbReference>
<dbReference type="SUPFAM" id="SSF53955">
    <property type="entry name" value="Lysozyme-like"/>
    <property type="match status" value="1"/>
</dbReference>
<evidence type="ECO:0000256" key="7">
    <source>
        <dbReference type="ARBA" id="ARBA00022801"/>
    </source>
</evidence>
<keyword evidence="7" id="KW-0378">Hydrolase</keyword>
<dbReference type="Gene3D" id="3.30.10.20">
    <property type="match status" value="1"/>
</dbReference>
<dbReference type="PROSITE" id="PS51178">
    <property type="entry name" value="PASTA"/>
    <property type="match status" value="1"/>
</dbReference>
<dbReference type="GO" id="GO:0071555">
    <property type="term" value="P:cell wall organization"/>
    <property type="evidence" value="ECO:0007669"/>
    <property type="project" value="UniProtKB-KW"/>
</dbReference>
<dbReference type="Gene3D" id="1.10.3810.10">
    <property type="entry name" value="Biosynthetic peptidoglycan transglycosylase-like"/>
    <property type="match status" value="1"/>
</dbReference>
<dbReference type="InterPro" id="IPR001264">
    <property type="entry name" value="Glyco_trans_51"/>
</dbReference>
<gene>
    <name evidence="16" type="ORF">TL08_01210</name>
</gene>
<evidence type="ECO:0000256" key="5">
    <source>
        <dbReference type="ARBA" id="ARBA00022676"/>
    </source>
</evidence>
<dbReference type="GO" id="GO:0006508">
    <property type="term" value="P:proteolysis"/>
    <property type="evidence" value="ECO:0007669"/>
    <property type="project" value="UniProtKB-KW"/>
</dbReference>
<keyword evidence="8" id="KW-0133">Cell shape</keyword>
<dbReference type="InterPro" id="IPR005543">
    <property type="entry name" value="PASTA_dom"/>
</dbReference>
<dbReference type="GO" id="GO:0008658">
    <property type="term" value="F:penicillin binding"/>
    <property type="evidence" value="ECO:0007669"/>
    <property type="project" value="InterPro"/>
</dbReference>
<comment type="catalytic activity">
    <reaction evidence="13">
        <text>[GlcNAc-(1-&gt;4)-Mur2Ac(oyl-L-Ala-gamma-D-Glu-L-Lys-D-Ala-D-Ala)](n)-di-trans,octa-cis-undecaprenyl diphosphate + beta-D-GlcNAc-(1-&gt;4)-Mur2Ac(oyl-L-Ala-gamma-D-Glu-L-Lys-D-Ala-D-Ala)-di-trans,octa-cis-undecaprenyl diphosphate = [GlcNAc-(1-&gt;4)-Mur2Ac(oyl-L-Ala-gamma-D-Glu-L-Lys-D-Ala-D-Ala)](n+1)-di-trans,octa-cis-undecaprenyl diphosphate + di-trans,octa-cis-undecaprenyl diphosphate + H(+)</text>
        <dbReference type="Rhea" id="RHEA:23708"/>
        <dbReference type="Rhea" id="RHEA-COMP:9602"/>
        <dbReference type="Rhea" id="RHEA-COMP:9603"/>
        <dbReference type="ChEBI" id="CHEBI:15378"/>
        <dbReference type="ChEBI" id="CHEBI:58405"/>
        <dbReference type="ChEBI" id="CHEBI:60033"/>
        <dbReference type="ChEBI" id="CHEBI:78435"/>
        <dbReference type="EC" id="2.4.99.28"/>
    </reaction>
</comment>
<dbReference type="Gene3D" id="3.40.710.10">
    <property type="entry name" value="DD-peptidase/beta-lactamase superfamily"/>
    <property type="match status" value="1"/>
</dbReference>
<dbReference type="AlphaFoldDB" id="A0AAC9HL26"/>
<dbReference type="Pfam" id="PF00912">
    <property type="entry name" value="Transgly"/>
    <property type="match status" value="1"/>
</dbReference>
<comment type="catalytic activity">
    <reaction evidence="12">
        <text>Preferential cleavage: (Ac)2-L-Lys-D-Ala-|-D-Ala. Also transpeptidation of peptidyl-alanyl moieties that are N-acyl substituents of D-alanine.</text>
        <dbReference type="EC" id="3.4.16.4"/>
    </reaction>
</comment>
<dbReference type="RefSeq" id="WP_069845927.1">
    <property type="nucleotide sequence ID" value="NZ_CP014859.1"/>
</dbReference>
<comment type="similarity">
    <text evidence="2">In the N-terminal section; belongs to the glycosyltransferase 51 family.</text>
</comment>
<evidence type="ECO:0000259" key="15">
    <source>
        <dbReference type="PROSITE" id="PS51178"/>
    </source>
</evidence>
<dbReference type="Pfam" id="PF00905">
    <property type="entry name" value="Transpeptidase"/>
    <property type="match status" value="1"/>
</dbReference>
<reference evidence="17" key="1">
    <citation type="submission" date="2016-03" db="EMBL/GenBank/DDBJ databases">
        <title>Complete genome sequence of the type strain Actinoalloteichus hymeniacidonis DSM 45092.</title>
        <authorList>
            <person name="Schaffert L."/>
            <person name="Albersmeier A."/>
            <person name="Winkler A."/>
            <person name="Kalinowski J."/>
            <person name="Zotchev S."/>
            <person name="Ruckert C."/>
        </authorList>
    </citation>
    <scope>NUCLEOTIDE SEQUENCE [LARGE SCALE GENOMIC DNA]</scope>
    <source>
        <strain evidence="17">HPA177(T) (DSM 45092(T))</strain>
    </source>
</reference>
<keyword evidence="5" id="KW-0328">Glycosyltransferase</keyword>
<dbReference type="GO" id="GO:0009002">
    <property type="term" value="F:serine-type D-Ala-D-Ala carboxypeptidase activity"/>
    <property type="evidence" value="ECO:0007669"/>
    <property type="project" value="UniProtKB-EC"/>
</dbReference>
<dbReference type="PRINTS" id="PR01217">
    <property type="entry name" value="PRICHEXTENSN"/>
</dbReference>
<evidence type="ECO:0000256" key="3">
    <source>
        <dbReference type="ARBA" id="ARBA00022645"/>
    </source>
</evidence>
<name>A0AAC9HL26_9PSEU</name>
<dbReference type="InterPro" id="IPR012338">
    <property type="entry name" value="Beta-lactam/transpept-like"/>
</dbReference>
<evidence type="ECO:0000256" key="13">
    <source>
        <dbReference type="ARBA" id="ARBA00049902"/>
    </source>
</evidence>
<proteinExistence type="inferred from homology"/>
<keyword evidence="10" id="KW-0511">Multifunctional enzyme</keyword>
<feature type="compositionally biased region" description="Pro residues" evidence="14">
    <location>
        <begin position="816"/>
        <end position="857"/>
    </location>
</feature>
<dbReference type="SMART" id="SM00740">
    <property type="entry name" value="PASTA"/>
    <property type="match status" value="1"/>
</dbReference>
<comment type="similarity">
    <text evidence="1">In the C-terminal section; belongs to the transpeptidase family.</text>
</comment>
<keyword evidence="3 16" id="KW-0121">Carboxypeptidase</keyword>
<feature type="domain" description="PASTA" evidence="15">
    <location>
        <begin position="699"/>
        <end position="762"/>
    </location>
</feature>
<dbReference type="EMBL" id="CP014859">
    <property type="protein sequence ID" value="AOS61083.1"/>
    <property type="molecule type" value="Genomic_DNA"/>
</dbReference>
<dbReference type="KEGG" id="ahm:TL08_01210"/>
<dbReference type="InterPro" id="IPR050396">
    <property type="entry name" value="Glycosyltr_51/Transpeptidase"/>
</dbReference>
<dbReference type="Proteomes" id="UP000095210">
    <property type="component" value="Chromosome"/>
</dbReference>
<evidence type="ECO:0000256" key="6">
    <source>
        <dbReference type="ARBA" id="ARBA00022679"/>
    </source>
</evidence>
<dbReference type="GO" id="GO:0030288">
    <property type="term" value="C:outer membrane-bounded periplasmic space"/>
    <property type="evidence" value="ECO:0007669"/>
    <property type="project" value="TreeGrafter"/>
</dbReference>
<keyword evidence="9" id="KW-0573">Peptidoglycan synthesis</keyword>
<dbReference type="InterPro" id="IPR023346">
    <property type="entry name" value="Lysozyme-like_dom_sf"/>
</dbReference>
<accession>A0AAC9HL26</accession>
<evidence type="ECO:0000313" key="17">
    <source>
        <dbReference type="Proteomes" id="UP000095210"/>
    </source>
</evidence>
<keyword evidence="17" id="KW-1185">Reference proteome</keyword>
<dbReference type="PANTHER" id="PTHR32282">
    <property type="entry name" value="BINDING PROTEIN TRANSPEPTIDASE, PUTATIVE-RELATED"/>
    <property type="match status" value="1"/>
</dbReference>
<evidence type="ECO:0000256" key="12">
    <source>
        <dbReference type="ARBA" id="ARBA00034000"/>
    </source>
</evidence>
<dbReference type="SUPFAM" id="SSF56601">
    <property type="entry name" value="beta-lactamase/transpeptidase-like"/>
    <property type="match status" value="1"/>
</dbReference>
<keyword evidence="4" id="KW-0645">Protease</keyword>
<evidence type="ECO:0000256" key="2">
    <source>
        <dbReference type="ARBA" id="ARBA00007739"/>
    </source>
</evidence>
<protein>
    <submittedName>
        <fullName evidence="16">Membrane carboxypeptidase (Penicillin-binding protein)</fullName>
    </submittedName>
</protein>
<dbReference type="Pfam" id="PF03793">
    <property type="entry name" value="PASTA"/>
    <property type="match status" value="1"/>
</dbReference>
<dbReference type="FunFam" id="1.10.3810.10:FF:000001">
    <property type="entry name" value="Penicillin-binding protein 1A"/>
    <property type="match status" value="1"/>
</dbReference>
<feature type="compositionally biased region" description="Polar residues" evidence="14">
    <location>
        <begin position="756"/>
        <end position="767"/>
    </location>
</feature>
<dbReference type="GO" id="GO:0008955">
    <property type="term" value="F:peptidoglycan glycosyltransferase activity"/>
    <property type="evidence" value="ECO:0007669"/>
    <property type="project" value="UniProtKB-EC"/>
</dbReference>
<evidence type="ECO:0000256" key="9">
    <source>
        <dbReference type="ARBA" id="ARBA00022984"/>
    </source>
</evidence>
<dbReference type="InterPro" id="IPR001460">
    <property type="entry name" value="PCN-bd_Tpept"/>
</dbReference>
<evidence type="ECO:0000256" key="1">
    <source>
        <dbReference type="ARBA" id="ARBA00007090"/>
    </source>
</evidence>
<evidence type="ECO:0000256" key="10">
    <source>
        <dbReference type="ARBA" id="ARBA00023268"/>
    </source>
</evidence>
<dbReference type="GO" id="GO:0009252">
    <property type="term" value="P:peptidoglycan biosynthetic process"/>
    <property type="evidence" value="ECO:0007669"/>
    <property type="project" value="UniProtKB-KW"/>
</dbReference>
<feature type="compositionally biased region" description="Pro residues" evidence="14">
    <location>
        <begin position="776"/>
        <end position="808"/>
    </location>
</feature>
<evidence type="ECO:0000256" key="14">
    <source>
        <dbReference type="SAM" id="MobiDB-lite"/>
    </source>
</evidence>
<evidence type="ECO:0000256" key="11">
    <source>
        <dbReference type="ARBA" id="ARBA00023316"/>
    </source>
</evidence>
<organism evidence="16 17">
    <name type="scientific">Actinoalloteichus hymeniacidonis</name>
    <dbReference type="NCBI Taxonomy" id="340345"/>
    <lineage>
        <taxon>Bacteria</taxon>
        <taxon>Bacillati</taxon>
        <taxon>Actinomycetota</taxon>
        <taxon>Actinomycetes</taxon>
        <taxon>Pseudonocardiales</taxon>
        <taxon>Pseudonocardiaceae</taxon>
        <taxon>Actinoalloteichus</taxon>
    </lineage>
</organism>
<keyword evidence="6" id="KW-0808">Transferase</keyword>
<dbReference type="InterPro" id="IPR036950">
    <property type="entry name" value="PBP_transglycosylase"/>
</dbReference>
<dbReference type="PANTHER" id="PTHR32282:SF33">
    <property type="entry name" value="PEPTIDOGLYCAN GLYCOSYLTRANSFERASE"/>
    <property type="match status" value="1"/>
</dbReference>